<reference evidence="4" key="1">
    <citation type="submission" date="2016-08" db="EMBL/GenBank/DDBJ databases">
        <title>Complete Genome Seqeunce of Paenibacillus sp. nov. IHBB 9852 from high altitute lake of Indian trans-Himalayas.</title>
        <authorList>
            <person name="Kiran S."/>
            <person name="Swarnkar M.K."/>
            <person name="Rana A."/>
            <person name="Tewari R."/>
            <person name="Gulati A."/>
        </authorList>
    </citation>
    <scope>NUCLEOTIDE SEQUENCE [LARGE SCALE GENOMIC DNA]</scope>
    <source>
        <strain evidence="4">IHBB 9852</strain>
    </source>
</reference>
<dbReference type="OrthoDB" id="1683648at2"/>
<evidence type="ECO:0000313" key="4">
    <source>
        <dbReference type="EMBL" id="ANY75712.1"/>
    </source>
</evidence>
<evidence type="ECO:0000256" key="2">
    <source>
        <dbReference type="ARBA" id="ARBA00006573"/>
    </source>
</evidence>
<dbReference type="NCBIfam" id="TIGR02861">
    <property type="entry name" value="SASP_H"/>
    <property type="match status" value="1"/>
</dbReference>
<name>A0A1B2E739_9BACL</name>
<accession>A0A1B2E739</accession>
<keyword evidence="3" id="KW-0749">Sporulation</keyword>
<dbReference type="EMBL" id="CP016809">
    <property type="protein sequence ID" value="ANY75712.1"/>
    <property type="molecule type" value="Genomic_DNA"/>
</dbReference>
<dbReference type="EMBL" id="MRVI01000001">
    <property type="protein sequence ID" value="OOC62118.1"/>
    <property type="molecule type" value="Genomic_DNA"/>
</dbReference>
<dbReference type="InterPro" id="IPR012610">
    <property type="entry name" value="SASP_SspH"/>
</dbReference>
<gene>
    <name evidence="5" type="ORF">BBD40_09795</name>
    <name evidence="4" type="ORF">BBD41_25765</name>
</gene>
<dbReference type="GO" id="GO:0030435">
    <property type="term" value="P:sporulation resulting in formation of a cellular spore"/>
    <property type="evidence" value="ECO:0007669"/>
    <property type="project" value="UniProtKB-KW"/>
</dbReference>
<comment type="subcellular location">
    <subcellularLocation>
        <location evidence="1">Spore core</location>
    </subcellularLocation>
</comment>
<evidence type="ECO:0000313" key="5">
    <source>
        <dbReference type="EMBL" id="OOC62118.1"/>
    </source>
</evidence>
<dbReference type="Proteomes" id="UP000189059">
    <property type="component" value="Unassembled WGS sequence"/>
</dbReference>
<dbReference type="HAMAP" id="MF_00667">
    <property type="entry name" value="SspH"/>
    <property type="match status" value="1"/>
</dbReference>
<reference evidence="5 6" key="2">
    <citation type="submission" date="2016-12" db="EMBL/GenBank/DDBJ databases">
        <title>Genome sequencing and description of Paenibacillus sp. nov. from high altitude lake in the Indian Trans- Himalayas.</title>
        <authorList>
            <person name="Kiran S."/>
            <person name="Swarnkar M.K."/>
            <person name="Rana A."/>
            <person name="Tewari R."/>
            <person name="Gulati A."/>
        </authorList>
    </citation>
    <scope>NUCLEOTIDE SEQUENCE [LARGE SCALE GENOMIC DNA]</scope>
    <source>
        <strain evidence="5 6">IHBB 9951</strain>
    </source>
</reference>
<organism evidence="4">
    <name type="scientific">Paenibacillus ihbetae</name>
    <dbReference type="NCBI Taxonomy" id="1870820"/>
    <lineage>
        <taxon>Bacteria</taxon>
        <taxon>Bacillati</taxon>
        <taxon>Bacillota</taxon>
        <taxon>Bacilli</taxon>
        <taxon>Bacillales</taxon>
        <taxon>Paenibacillaceae</taxon>
        <taxon>Paenibacillus</taxon>
    </lineage>
</organism>
<dbReference type="NCBIfam" id="NF002867">
    <property type="entry name" value="PRK03174.1"/>
    <property type="match status" value="1"/>
</dbReference>
<dbReference type="GeneID" id="95405421"/>
<dbReference type="RefSeq" id="WP_007128519.1">
    <property type="nucleotide sequence ID" value="NZ_CP016809.1"/>
</dbReference>
<evidence type="ECO:0000256" key="1">
    <source>
        <dbReference type="ARBA" id="ARBA00004288"/>
    </source>
</evidence>
<comment type="similarity">
    <text evidence="2">Belongs to the SspH family.</text>
</comment>
<evidence type="ECO:0000256" key="3">
    <source>
        <dbReference type="ARBA" id="ARBA00022969"/>
    </source>
</evidence>
<dbReference type="KEGG" id="pib:BBD41_25765"/>
<proteinExistence type="inferred from homology"/>
<sequence length="59" mass="6723">MNIHRAQEIAASPVMANVLLNGTPIYIQHVDEDRETARVFPLDQPENEQEVPLDLLIEQ</sequence>
<dbReference type="AlphaFoldDB" id="A0A1B2E739"/>
<keyword evidence="6" id="KW-1185">Reference proteome</keyword>
<evidence type="ECO:0000313" key="6">
    <source>
        <dbReference type="Proteomes" id="UP000189059"/>
    </source>
</evidence>
<dbReference type="Pfam" id="PF08141">
    <property type="entry name" value="SspH"/>
    <property type="match status" value="1"/>
</dbReference>
<protein>
    <submittedName>
        <fullName evidence="4">Small, acid-soluble spore protein, H family</fullName>
    </submittedName>
</protein>
<dbReference type="GO" id="GO:0042601">
    <property type="term" value="C:endospore-forming forespore"/>
    <property type="evidence" value="ECO:0007669"/>
    <property type="project" value="InterPro"/>
</dbReference>
<dbReference type="GO" id="GO:0030436">
    <property type="term" value="P:asexual sporulation"/>
    <property type="evidence" value="ECO:0007669"/>
    <property type="project" value="InterPro"/>
</dbReference>